<proteinExistence type="inferred from homology"/>
<keyword evidence="5 7" id="KW-0472">Membrane</keyword>
<organism evidence="9 10">
    <name type="scientific">Chondromyces apiculatus DSM 436</name>
    <dbReference type="NCBI Taxonomy" id="1192034"/>
    <lineage>
        <taxon>Bacteria</taxon>
        <taxon>Pseudomonadati</taxon>
        <taxon>Myxococcota</taxon>
        <taxon>Polyangia</taxon>
        <taxon>Polyangiales</taxon>
        <taxon>Polyangiaceae</taxon>
        <taxon>Chondromyces</taxon>
    </lineage>
</organism>
<name>A0A017STU5_9BACT</name>
<evidence type="ECO:0000313" key="10">
    <source>
        <dbReference type="Proteomes" id="UP000019678"/>
    </source>
</evidence>
<comment type="caution">
    <text evidence="9">The sequence shown here is derived from an EMBL/GenBank/DDBJ whole genome shotgun (WGS) entry which is preliminary data.</text>
</comment>
<evidence type="ECO:0000256" key="7">
    <source>
        <dbReference type="SAM" id="Phobius"/>
    </source>
</evidence>
<keyword evidence="10" id="KW-1185">Reference proteome</keyword>
<evidence type="ECO:0000256" key="2">
    <source>
        <dbReference type="ARBA" id="ARBA00004236"/>
    </source>
</evidence>
<dbReference type="OrthoDB" id="9815577at2"/>
<sequence length="301" mass="33193">MSGNVEILLPIVVALCLGAVCVVGALLVIKTCYRRVPQGKALIVNGMGGAPRVTFTAAVVYPFFHEAEAMDVSVQTVKVTREGAKGLLCRDSIRVDAEVTLFVRVNRTTEDVLRVAQTIGCARASDPAALKELFEVKVSEMMKTVAREMAFDTLLASRQAFKDEVITRMGTDLGGFTLEDLAIDSLEQTPIEALDPSNILDAEGIAAITRRTTVEQLATNTLLQQERREVLRQNHETDEAALRYQQVRAEVEAKLQREIAVAQALEQDETARVIAEARKAARDAREGREEREEREEPGRNT</sequence>
<keyword evidence="7" id="KW-0812">Transmembrane</keyword>
<feature type="transmembrane region" description="Helical" evidence="7">
    <location>
        <begin position="41"/>
        <end position="64"/>
    </location>
</feature>
<dbReference type="SUPFAM" id="SSF117892">
    <property type="entry name" value="Band 7/SPFH domain"/>
    <property type="match status" value="1"/>
</dbReference>
<dbReference type="InterPro" id="IPR027705">
    <property type="entry name" value="Flotillin_fam"/>
</dbReference>
<evidence type="ECO:0000313" key="9">
    <source>
        <dbReference type="EMBL" id="EYF00187.1"/>
    </source>
</evidence>
<dbReference type="PANTHER" id="PTHR13806:SF31">
    <property type="entry name" value="FLOTILLIN-LIKE PROTEIN 1-RELATED"/>
    <property type="match status" value="1"/>
</dbReference>
<dbReference type="Proteomes" id="UP000019678">
    <property type="component" value="Unassembled WGS sequence"/>
</dbReference>
<dbReference type="AlphaFoldDB" id="A0A017STU5"/>
<keyword evidence="7" id="KW-1133">Transmembrane helix</keyword>
<dbReference type="eggNOG" id="COG2268">
    <property type="taxonomic scope" value="Bacteria"/>
</dbReference>
<comment type="subcellular location">
    <subcellularLocation>
        <location evidence="2">Cell membrane</location>
    </subcellularLocation>
    <subcellularLocation>
        <location evidence="1">Membrane</location>
        <topology evidence="1">Single-pass membrane protein</topology>
    </subcellularLocation>
</comment>
<dbReference type="RefSeq" id="WP_052376889.1">
    <property type="nucleotide sequence ID" value="NZ_ASRX01000125.1"/>
</dbReference>
<dbReference type="Pfam" id="PF01145">
    <property type="entry name" value="Band_7"/>
    <property type="match status" value="1"/>
</dbReference>
<feature type="region of interest" description="Disordered" evidence="6">
    <location>
        <begin position="277"/>
        <end position="301"/>
    </location>
</feature>
<evidence type="ECO:0000256" key="5">
    <source>
        <dbReference type="ARBA" id="ARBA00023136"/>
    </source>
</evidence>
<dbReference type="InterPro" id="IPR001107">
    <property type="entry name" value="Band_7"/>
</dbReference>
<dbReference type="GO" id="GO:0005886">
    <property type="term" value="C:plasma membrane"/>
    <property type="evidence" value="ECO:0007669"/>
    <property type="project" value="UniProtKB-SubCell"/>
</dbReference>
<dbReference type="STRING" id="1192034.CAP_1097"/>
<keyword evidence="4" id="KW-1003">Cell membrane</keyword>
<evidence type="ECO:0000256" key="6">
    <source>
        <dbReference type="SAM" id="MobiDB-lite"/>
    </source>
</evidence>
<evidence type="ECO:0000256" key="4">
    <source>
        <dbReference type="ARBA" id="ARBA00022475"/>
    </source>
</evidence>
<dbReference type="EMBL" id="ASRX01000125">
    <property type="protein sequence ID" value="EYF00187.1"/>
    <property type="molecule type" value="Genomic_DNA"/>
</dbReference>
<accession>A0A017STU5</accession>
<gene>
    <name evidence="9" type="ORF">CAP_1097</name>
</gene>
<dbReference type="InterPro" id="IPR036013">
    <property type="entry name" value="Band_7/SPFH_dom_sf"/>
</dbReference>
<feature type="domain" description="Band 7" evidence="8">
    <location>
        <begin position="35"/>
        <end position="204"/>
    </location>
</feature>
<evidence type="ECO:0000256" key="3">
    <source>
        <dbReference type="ARBA" id="ARBA00007161"/>
    </source>
</evidence>
<comment type="similarity">
    <text evidence="3">Belongs to the band 7/mec-2 family. Flotillin subfamily.</text>
</comment>
<dbReference type="PANTHER" id="PTHR13806">
    <property type="entry name" value="FLOTILLIN-RELATED"/>
    <property type="match status" value="1"/>
</dbReference>
<dbReference type="Gene3D" id="3.30.479.30">
    <property type="entry name" value="Band 7 domain"/>
    <property type="match status" value="1"/>
</dbReference>
<feature type="transmembrane region" description="Helical" evidence="7">
    <location>
        <begin position="7"/>
        <end position="29"/>
    </location>
</feature>
<evidence type="ECO:0000259" key="8">
    <source>
        <dbReference type="Pfam" id="PF01145"/>
    </source>
</evidence>
<reference evidence="9 10" key="1">
    <citation type="submission" date="2013-05" db="EMBL/GenBank/DDBJ databases">
        <title>Genome assembly of Chondromyces apiculatus DSM 436.</title>
        <authorList>
            <person name="Sharma G."/>
            <person name="Khatri I."/>
            <person name="Kaur C."/>
            <person name="Mayilraj S."/>
            <person name="Subramanian S."/>
        </authorList>
    </citation>
    <scope>NUCLEOTIDE SEQUENCE [LARGE SCALE GENOMIC DNA]</scope>
    <source>
        <strain evidence="9 10">DSM 436</strain>
    </source>
</reference>
<evidence type="ECO:0000256" key="1">
    <source>
        <dbReference type="ARBA" id="ARBA00004167"/>
    </source>
</evidence>
<protein>
    <submittedName>
        <fullName evidence="9">Inner membrane protein YqiK</fullName>
    </submittedName>
</protein>